<protein>
    <submittedName>
        <fullName evidence="2">Uncharacterized protein</fullName>
    </submittedName>
</protein>
<dbReference type="EMBL" id="CAJRGZ010000015">
    <property type="protein sequence ID" value="CAG5147479.1"/>
    <property type="molecule type" value="Genomic_DNA"/>
</dbReference>
<comment type="caution">
    <text evidence="2">The sequence shown here is derived from an EMBL/GenBank/DDBJ whole genome shotgun (WGS) entry which is preliminary data.</text>
</comment>
<keyword evidence="3" id="KW-1185">Reference proteome</keyword>
<dbReference type="RefSeq" id="XP_043165581.1">
    <property type="nucleotide sequence ID" value="XM_043309646.1"/>
</dbReference>
<dbReference type="AlphaFoldDB" id="A0A8J2MWN3"/>
<dbReference type="Proteomes" id="UP000676310">
    <property type="component" value="Unassembled WGS sequence"/>
</dbReference>
<evidence type="ECO:0000313" key="2">
    <source>
        <dbReference type="EMBL" id="CAG5147479.1"/>
    </source>
</evidence>
<evidence type="ECO:0000256" key="1">
    <source>
        <dbReference type="SAM" id="MobiDB-lite"/>
    </source>
</evidence>
<name>A0A8J2MWN3_9PLEO</name>
<dbReference type="GeneID" id="67013446"/>
<gene>
    <name evidence="2" type="ORF">ALTATR162_LOCUS2044</name>
</gene>
<sequence>MPLQATPSEFPTQAFATPADFEAFLEREHTTAPGIYVKLAKKCSGVPSITAAEAVEVALCYGWIDGRANACDDRFWTVRYTPRRTKSIWSQKNVATVSRLVEDGRMRPAGLAAVDAAKADGRWDRAYAGSATIEVPDDLKDALARLPAAEAHWESLNKSDRYATLFKIETGTETGRSKRIQNIVQVLATGRRPGSSAGSSWAARKATKRVQRASANVEPNVQRTPLPLRAGLRQRKT</sequence>
<proteinExistence type="predicted"/>
<feature type="region of interest" description="Disordered" evidence="1">
    <location>
        <begin position="191"/>
        <end position="237"/>
    </location>
</feature>
<feature type="compositionally biased region" description="Polar residues" evidence="1">
    <location>
        <begin position="213"/>
        <end position="223"/>
    </location>
</feature>
<accession>A0A8J2MWN3</accession>
<reference evidence="2" key="1">
    <citation type="submission" date="2021-05" db="EMBL/GenBank/DDBJ databases">
        <authorList>
            <person name="Stam R."/>
        </authorList>
    </citation>
    <scope>NUCLEOTIDE SEQUENCE</scope>
    <source>
        <strain evidence="2">CS162</strain>
    </source>
</reference>
<organism evidence="2 3">
    <name type="scientific">Alternaria atra</name>
    <dbReference type="NCBI Taxonomy" id="119953"/>
    <lineage>
        <taxon>Eukaryota</taxon>
        <taxon>Fungi</taxon>
        <taxon>Dikarya</taxon>
        <taxon>Ascomycota</taxon>
        <taxon>Pezizomycotina</taxon>
        <taxon>Dothideomycetes</taxon>
        <taxon>Pleosporomycetidae</taxon>
        <taxon>Pleosporales</taxon>
        <taxon>Pleosporineae</taxon>
        <taxon>Pleosporaceae</taxon>
        <taxon>Alternaria</taxon>
        <taxon>Alternaria sect. Ulocladioides</taxon>
    </lineage>
</organism>
<dbReference type="OrthoDB" id="10263401at2759"/>
<evidence type="ECO:0000313" key="3">
    <source>
        <dbReference type="Proteomes" id="UP000676310"/>
    </source>
</evidence>
<dbReference type="Pfam" id="PF13376">
    <property type="entry name" value="OmdA"/>
    <property type="match status" value="1"/>
</dbReference>